<dbReference type="InterPro" id="IPR004856">
    <property type="entry name" value="Glyco_trans_ALG6/ALG8"/>
</dbReference>
<dbReference type="PANTHER" id="PTHR12413">
    <property type="entry name" value="DOLICHYL GLYCOSYLTRANSFERASE"/>
    <property type="match status" value="1"/>
</dbReference>
<reference evidence="13" key="1">
    <citation type="journal article" date="2006" name="PLoS Biol.">
        <title>Macronuclear genome sequence of the ciliate Tetrahymena thermophila, a model eukaryote.</title>
        <authorList>
            <person name="Eisen J.A."/>
            <person name="Coyne R.S."/>
            <person name="Wu M."/>
            <person name="Wu D."/>
            <person name="Thiagarajan M."/>
            <person name="Wortman J.R."/>
            <person name="Badger J.H."/>
            <person name="Ren Q."/>
            <person name="Amedeo P."/>
            <person name="Jones K.M."/>
            <person name="Tallon L.J."/>
            <person name="Delcher A.L."/>
            <person name="Salzberg S.L."/>
            <person name="Silva J.C."/>
            <person name="Haas B.J."/>
            <person name="Majoros W.H."/>
            <person name="Farzad M."/>
            <person name="Carlton J.M."/>
            <person name="Smith R.K. Jr."/>
            <person name="Garg J."/>
            <person name="Pearlman R.E."/>
            <person name="Karrer K.M."/>
            <person name="Sun L."/>
            <person name="Manning G."/>
            <person name="Elde N.C."/>
            <person name="Turkewitz A.P."/>
            <person name="Asai D.J."/>
            <person name="Wilkes D.E."/>
            <person name="Wang Y."/>
            <person name="Cai H."/>
            <person name="Collins K."/>
            <person name="Stewart B.A."/>
            <person name="Lee S.R."/>
            <person name="Wilamowska K."/>
            <person name="Weinberg Z."/>
            <person name="Ruzzo W.L."/>
            <person name="Wloga D."/>
            <person name="Gaertig J."/>
            <person name="Frankel J."/>
            <person name="Tsao C.-C."/>
            <person name="Gorovsky M.A."/>
            <person name="Keeling P.J."/>
            <person name="Waller R.F."/>
            <person name="Patron N.J."/>
            <person name="Cherry J.M."/>
            <person name="Stover N.A."/>
            <person name="Krieger C.J."/>
            <person name="del Toro C."/>
            <person name="Ryder H.F."/>
            <person name="Williamson S.C."/>
            <person name="Barbeau R.A."/>
            <person name="Hamilton E.P."/>
            <person name="Orias E."/>
        </authorList>
    </citation>
    <scope>NUCLEOTIDE SEQUENCE [LARGE SCALE GENOMIC DNA]</scope>
    <source>
        <strain evidence="13">SB210</strain>
    </source>
</reference>
<comment type="similarity">
    <text evidence="3 10">Belongs to the ALG6/ALG8 glucosyltransferase family.</text>
</comment>
<feature type="chain" id="PRO_5003712024" description="Alpha-1,3-glucosyltransferase" evidence="11">
    <location>
        <begin position="19"/>
        <end position="507"/>
    </location>
</feature>
<dbReference type="EMBL" id="GG662699">
    <property type="protein sequence ID" value="EAR96049.2"/>
    <property type="molecule type" value="Genomic_DNA"/>
</dbReference>
<accession>I7LUU2</accession>
<feature type="transmembrane region" description="Helical" evidence="10">
    <location>
        <begin position="121"/>
        <end position="145"/>
    </location>
</feature>
<feature type="signal peptide" evidence="11">
    <location>
        <begin position="1"/>
        <end position="18"/>
    </location>
</feature>
<dbReference type="PANTHER" id="PTHR12413:SF2">
    <property type="entry name" value="DOLICHYL PYROPHOSPHATE GLC1MAN9GLCNAC2 ALPHA-1,3-GLUCOSYLTRANSFERASE-RELATED"/>
    <property type="match status" value="1"/>
</dbReference>
<keyword evidence="9 10" id="KW-0472">Membrane</keyword>
<dbReference type="KEGG" id="tet:TTHERM_00127140"/>
<proteinExistence type="inferred from homology"/>
<feature type="transmembrane region" description="Helical" evidence="10">
    <location>
        <begin position="435"/>
        <end position="459"/>
    </location>
</feature>
<sequence>MFDLVAICFLIKLLLVFAYHSTDFEVHRNWLRITYNLPLREWYYDDVSIWTLDYPPLFAYFEYILTFPARFFDMKMLETNQEYKSENTVIYQRATVMISDLLFLYAICNFIKVSFGKNKQNYAYAVLFTFLQFGFLLVDNIHFQYNQFLQGIFILSLTKFIEGRNIFGGILFALVLCFKHIFLYSAPAIFFFLLKFYCFDNGNKLNIRNFSKLGMSVVTVFLISFLPFLSLDAIKQILSRMFPFQRGLVHAYWAPNFWALYCFADKVLSTLARKLLKIPISSKSTLTSGVVQVTQFDILPEIKPIYTIMAIIIISLPLWYKIVRNPKAQNILLYSSIQMFIFYMLGYHVHEKAILLPLGIYQLWAIGKQSRSRFVLLFSFVSGVGLLPLLPEHSETGLKIIGLFIYHLAYWAYLRRDCYREAQNLDDYKKFGMNFFAKFIIFSGTIIAIYGNVLHYILFLKSENKFEYLPLMIHSVYGGILNLYFIIEMYLELFRSQNQISIQEVKQ</sequence>
<evidence type="ECO:0000313" key="13">
    <source>
        <dbReference type="Proteomes" id="UP000009168"/>
    </source>
</evidence>
<feature type="transmembrane region" description="Helical" evidence="10">
    <location>
        <begin position="396"/>
        <end position="414"/>
    </location>
</feature>
<dbReference type="Proteomes" id="UP000009168">
    <property type="component" value="Unassembled WGS sequence"/>
</dbReference>
<keyword evidence="11" id="KW-0732">Signal</keyword>
<dbReference type="GeneID" id="7838804"/>
<feature type="transmembrane region" description="Helical" evidence="10">
    <location>
        <begin position="213"/>
        <end position="231"/>
    </location>
</feature>
<evidence type="ECO:0000256" key="6">
    <source>
        <dbReference type="ARBA" id="ARBA00022692"/>
    </source>
</evidence>
<evidence type="ECO:0000256" key="11">
    <source>
        <dbReference type="SAM" id="SignalP"/>
    </source>
</evidence>
<evidence type="ECO:0000256" key="2">
    <source>
        <dbReference type="ARBA" id="ARBA00004922"/>
    </source>
</evidence>
<evidence type="ECO:0000256" key="8">
    <source>
        <dbReference type="ARBA" id="ARBA00022989"/>
    </source>
</evidence>
<dbReference type="RefSeq" id="XP_001016294.2">
    <property type="nucleotide sequence ID" value="XM_001016294.2"/>
</dbReference>
<keyword evidence="5 10" id="KW-0808">Transferase</keyword>
<evidence type="ECO:0000256" key="9">
    <source>
        <dbReference type="ARBA" id="ARBA00023136"/>
    </source>
</evidence>
<evidence type="ECO:0000256" key="4">
    <source>
        <dbReference type="ARBA" id="ARBA00022676"/>
    </source>
</evidence>
<dbReference type="GO" id="GO:0006487">
    <property type="term" value="P:protein N-linked glycosylation"/>
    <property type="evidence" value="ECO:0007669"/>
    <property type="project" value="TreeGrafter"/>
</dbReference>
<name>I7LUU2_TETTS</name>
<evidence type="ECO:0000313" key="12">
    <source>
        <dbReference type="EMBL" id="EAR96049.2"/>
    </source>
</evidence>
<dbReference type="GO" id="GO:0005789">
    <property type="term" value="C:endoplasmic reticulum membrane"/>
    <property type="evidence" value="ECO:0007669"/>
    <property type="project" value="UniProtKB-SubCell"/>
</dbReference>
<dbReference type="Pfam" id="PF03155">
    <property type="entry name" value="Alg6_Alg8"/>
    <property type="match status" value="1"/>
</dbReference>
<feature type="transmembrane region" description="Helical" evidence="10">
    <location>
        <begin position="166"/>
        <end position="193"/>
    </location>
</feature>
<dbReference type="eggNOG" id="KOG2576">
    <property type="taxonomic scope" value="Eukaryota"/>
</dbReference>
<organism evidence="12 13">
    <name type="scientific">Tetrahymena thermophila (strain SB210)</name>
    <dbReference type="NCBI Taxonomy" id="312017"/>
    <lineage>
        <taxon>Eukaryota</taxon>
        <taxon>Sar</taxon>
        <taxon>Alveolata</taxon>
        <taxon>Ciliophora</taxon>
        <taxon>Intramacronucleata</taxon>
        <taxon>Oligohymenophorea</taxon>
        <taxon>Hymenostomatida</taxon>
        <taxon>Tetrahymenina</taxon>
        <taxon>Tetrahymenidae</taxon>
        <taxon>Tetrahymena</taxon>
    </lineage>
</organism>
<keyword evidence="6 10" id="KW-0812">Transmembrane</keyword>
<dbReference type="GO" id="GO:0042283">
    <property type="term" value="F:dolichyl pyrophosphate Glc1Man9GlcNAc2 alpha-1,3-glucosyltransferase activity"/>
    <property type="evidence" value="ECO:0007669"/>
    <property type="project" value="TreeGrafter"/>
</dbReference>
<feature type="transmembrane region" description="Helical" evidence="10">
    <location>
        <begin position="471"/>
        <end position="491"/>
    </location>
</feature>
<protein>
    <recommendedName>
        <fullName evidence="10">Alpha-1,3-glucosyltransferase</fullName>
        <ecNumber evidence="10">2.4.1.-</ecNumber>
    </recommendedName>
</protein>
<dbReference type="AlphaFoldDB" id="I7LUU2"/>
<feature type="transmembrane region" description="Helical" evidence="10">
    <location>
        <begin position="371"/>
        <end position="390"/>
    </location>
</feature>
<comment type="subcellular location">
    <subcellularLocation>
        <location evidence="1 10">Endoplasmic reticulum membrane</location>
        <topology evidence="1 10">Multi-pass membrane protein</topology>
    </subcellularLocation>
</comment>
<evidence type="ECO:0000256" key="5">
    <source>
        <dbReference type="ARBA" id="ARBA00022679"/>
    </source>
</evidence>
<feature type="transmembrane region" description="Helical" evidence="10">
    <location>
        <begin position="304"/>
        <end position="320"/>
    </location>
</feature>
<evidence type="ECO:0000256" key="7">
    <source>
        <dbReference type="ARBA" id="ARBA00022824"/>
    </source>
</evidence>
<evidence type="ECO:0000256" key="3">
    <source>
        <dbReference type="ARBA" id="ARBA00008715"/>
    </source>
</evidence>
<evidence type="ECO:0000256" key="10">
    <source>
        <dbReference type="RuleBase" id="RU363110"/>
    </source>
</evidence>
<evidence type="ECO:0000256" key="1">
    <source>
        <dbReference type="ARBA" id="ARBA00004477"/>
    </source>
</evidence>
<gene>
    <name evidence="12" type="ORF">TTHERM_00127140</name>
</gene>
<keyword evidence="13" id="KW-1185">Reference proteome</keyword>
<feature type="transmembrane region" description="Helical" evidence="10">
    <location>
        <begin position="57"/>
        <end position="73"/>
    </location>
</feature>
<dbReference type="OrthoDB" id="1689333at2759"/>
<keyword evidence="8 10" id="KW-1133">Transmembrane helix</keyword>
<dbReference type="STRING" id="312017.I7LUU2"/>
<keyword evidence="7 10" id="KW-0256">Endoplasmic reticulum</keyword>
<feature type="transmembrane region" description="Helical" evidence="10">
    <location>
        <begin position="94"/>
        <end position="115"/>
    </location>
</feature>
<dbReference type="UniPathway" id="UPA00378"/>
<dbReference type="InParanoid" id="I7LUU2"/>
<comment type="pathway">
    <text evidence="2 10">Protein modification; protein glycosylation.</text>
</comment>
<dbReference type="EC" id="2.4.1.-" evidence="10"/>
<feature type="transmembrane region" description="Helical" evidence="10">
    <location>
        <begin position="332"/>
        <end position="350"/>
    </location>
</feature>
<keyword evidence="4 10" id="KW-0328">Glycosyltransferase</keyword>